<gene>
    <name evidence="2" type="ORF">PXEA_LOCUS3764</name>
</gene>
<dbReference type="Proteomes" id="UP000784294">
    <property type="component" value="Unassembled WGS sequence"/>
</dbReference>
<protein>
    <submittedName>
        <fullName evidence="2">Uncharacterized protein</fullName>
    </submittedName>
</protein>
<evidence type="ECO:0000313" key="3">
    <source>
        <dbReference type="Proteomes" id="UP000784294"/>
    </source>
</evidence>
<name>A0A3S4ZYM9_9PLAT</name>
<proteinExistence type="predicted"/>
<dbReference type="AlphaFoldDB" id="A0A3S4ZYM9"/>
<evidence type="ECO:0000313" key="2">
    <source>
        <dbReference type="EMBL" id="VEL10324.1"/>
    </source>
</evidence>
<feature type="compositionally biased region" description="Basic residues" evidence="1">
    <location>
        <begin position="20"/>
        <end position="30"/>
    </location>
</feature>
<feature type="compositionally biased region" description="Basic and acidic residues" evidence="1">
    <location>
        <begin position="1"/>
        <end position="16"/>
    </location>
</feature>
<dbReference type="EMBL" id="CAAALY010008689">
    <property type="protein sequence ID" value="VEL10324.1"/>
    <property type="molecule type" value="Genomic_DNA"/>
</dbReference>
<keyword evidence="3" id="KW-1185">Reference proteome</keyword>
<feature type="region of interest" description="Disordered" evidence="1">
    <location>
        <begin position="1"/>
        <end position="36"/>
    </location>
</feature>
<accession>A0A3S4ZYM9</accession>
<organism evidence="2 3">
    <name type="scientific">Protopolystoma xenopodis</name>
    <dbReference type="NCBI Taxonomy" id="117903"/>
    <lineage>
        <taxon>Eukaryota</taxon>
        <taxon>Metazoa</taxon>
        <taxon>Spiralia</taxon>
        <taxon>Lophotrochozoa</taxon>
        <taxon>Platyhelminthes</taxon>
        <taxon>Monogenea</taxon>
        <taxon>Polyopisthocotylea</taxon>
        <taxon>Polystomatidea</taxon>
        <taxon>Polystomatidae</taxon>
        <taxon>Protopolystoma</taxon>
    </lineage>
</organism>
<reference evidence="2" key="1">
    <citation type="submission" date="2018-11" db="EMBL/GenBank/DDBJ databases">
        <authorList>
            <consortium name="Pathogen Informatics"/>
        </authorList>
    </citation>
    <scope>NUCLEOTIDE SEQUENCE</scope>
</reference>
<evidence type="ECO:0000256" key="1">
    <source>
        <dbReference type="SAM" id="MobiDB-lite"/>
    </source>
</evidence>
<sequence>MASSSDDVHRIMDETSARLYPKRGRMSRGRRQPEHLIEAEQLPYNGTQPLSSGEINLRISSSCTFIRNPIYFECHSLIG</sequence>
<comment type="caution">
    <text evidence="2">The sequence shown here is derived from an EMBL/GenBank/DDBJ whole genome shotgun (WGS) entry which is preliminary data.</text>
</comment>